<dbReference type="Proteomes" id="UP000024376">
    <property type="component" value="Unassembled WGS sequence"/>
</dbReference>
<gene>
    <name evidence="1" type="ORF">M419DRAFT_11406</name>
</gene>
<dbReference type="AlphaFoldDB" id="A0A024S0V4"/>
<dbReference type="KEGG" id="trr:M419DRAFT_11406"/>
<organism evidence="1 2">
    <name type="scientific">Hypocrea jecorina (strain ATCC 56765 / BCRC 32924 / NRRL 11460 / Rut C-30)</name>
    <name type="common">Trichoderma reesei</name>
    <dbReference type="NCBI Taxonomy" id="1344414"/>
    <lineage>
        <taxon>Eukaryota</taxon>
        <taxon>Fungi</taxon>
        <taxon>Dikarya</taxon>
        <taxon>Ascomycota</taxon>
        <taxon>Pezizomycotina</taxon>
        <taxon>Sordariomycetes</taxon>
        <taxon>Hypocreomycetidae</taxon>
        <taxon>Hypocreales</taxon>
        <taxon>Hypocreaceae</taxon>
        <taxon>Trichoderma</taxon>
    </lineage>
</organism>
<sequence>MGASFDPLCRNVRRSFVVAECCGSGSVGYKTSLREASFLRQPTRLPLPL</sequence>
<accession>A0A024S0V4</accession>
<evidence type="ECO:0000313" key="2">
    <source>
        <dbReference type="Proteomes" id="UP000024376"/>
    </source>
</evidence>
<name>A0A024S0V4_HYPJR</name>
<dbReference type="EMBL" id="KI911159">
    <property type="protein sequence ID" value="ETR98958.1"/>
    <property type="molecule type" value="Genomic_DNA"/>
</dbReference>
<reference evidence="2" key="1">
    <citation type="journal article" date="2013" name="Ind. Biotechnol.">
        <title>Comparative genomics analysis of Trichoderma reesei strains.</title>
        <authorList>
            <person name="Koike H."/>
            <person name="Aerts A."/>
            <person name="LaButti K."/>
            <person name="Grigoriev I.V."/>
            <person name="Baker S.E."/>
        </authorList>
    </citation>
    <scope>NUCLEOTIDE SEQUENCE [LARGE SCALE GENOMIC DNA]</scope>
    <source>
        <strain evidence="2">ATCC 56765 / BCRC 32924 / NRRL 11460 / Rut C-30</strain>
    </source>
</reference>
<dbReference type="HOGENOM" id="CLU_3144023_0_0_1"/>
<evidence type="ECO:0000313" key="1">
    <source>
        <dbReference type="EMBL" id="ETR98958.1"/>
    </source>
</evidence>
<protein>
    <submittedName>
        <fullName evidence="1">Uncharacterized protein</fullName>
    </submittedName>
</protein>
<proteinExistence type="predicted"/>